<dbReference type="SMART" id="SM00347">
    <property type="entry name" value="HTH_MARR"/>
    <property type="match status" value="1"/>
</dbReference>
<dbReference type="SUPFAM" id="SSF55729">
    <property type="entry name" value="Acyl-CoA N-acyltransferases (Nat)"/>
    <property type="match status" value="1"/>
</dbReference>
<accession>A0A7G9QWZ8</accession>
<dbReference type="GO" id="GO:0003700">
    <property type="term" value="F:DNA-binding transcription factor activity"/>
    <property type="evidence" value="ECO:0007669"/>
    <property type="project" value="InterPro"/>
</dbReference>
<dbReference type="RefSeq" id="WP_187571617.1">
    <property type="nucleotide sequence ID" value="NZ_CP060711.1"/>
</dbReference>
<evidence type="ECO:0000313" key="4">
    <source>
        <dbReference type="Proteomes" id="UP000515977"/>
    </source>
</evidence>
<evidence type="ECO:0000256" key="1">
    <source>
        <dbReference type="ARBA" id="ARBA00022679"/>
    </source>
</evidence>
<dbReference type="Gene3D" id="1.10.10.10">
    <property type="entry name" value="Winged helix-like DNA-binding domain superfamily/Winged helix DNA-binding domain"/>
    <property type="match status" value="1"/>
</dbReference>
<keyword evidence="1 3" id="KW-0808">Transferase</keyword>
<dbReference type="Gene3D" id="3.40.630.30">
    <property type="match status" value="1"/>
</dbReference>
<organism evidence="3 4">
    <name type="scientific">Thermomonas brevis</name>
    <dbReference type="NCBI Taxonomy" id="215691"/>
    <lineage>
        <taxon>Bacteria</taxon>
        <taxon>Pseudomonadati</taxon>
        <taxon>Pseudomonadota</taxon>
        <taxon>Gammaproteobacteria</taxon>
        <taxon>Lysobacterales</taxon>
        <taxon>Lysobacteraceae</taxon>
        <taxon>Thermomonas</taxon>
    </lineage>
</organism>
<keyword evidence="4" id="KW-1185">Reference proteome</keyword>
<protein>
    <submittedName>
        <fullName evidence="3">Bifunctional helix-turn-helix transcriptional regulator/GNAT family N-acetyltransferase</fullName>
    </submittedName>
</protein>
<dbReference type="SUPFAM" id="SSF46785">
    <property type="entry name" value="Winged helix' DNA-binding domain"/>
    <property type="match status" value="1"/>
</dbReference>
<proteinExistence type="predicted"/>
<dbReference type="Pfam" id="PF00583">
    <property type="entry name" value="Acetyltransf_1"/>
    <property type="match status" value="1"/>
</dbReference>
<dbReference type="AlphaFoldDB" id="A0A7G9QWZ8"/>
<dbReference type="Proteomes" id="UP000515977">
    <property type="component" value="Chromosome"/>
</dbReference>
<dbReference type="InterPro" id="IPR036388">
    <property type="entry name" value="WH-like_DNA-bd_sf"/>
</dbReference>
<dbReference type="InterPro" id="IPR000182">
    <property type="entry name" value="GNAT_dom"/>
</dbReference>
<sequence>MQFLFDQGVLALGSRFKALSDRCYDAVDQLYRDAGIALQARWFPILRLLQAAGPMPVTAIADAVGQTHSAVSQLASRLEKDGWLRSEADPADRRRRTLALGARAEAELRVAQPLWDALEETLERRLAAQGTGLLHALASFEEDLAANPLAGEVLARLRERQGAAVRIVPFSPELRAHFYRLNAEWLSRHYSIEPIDHAVLSEPEQHVLAPGGAIFFALLDGEPVGTCALLQEAPGVYELSKMAVTERCRGLGTGRKLLDAAIADFRARGGQRLFLESHSALRPALRLYESAGFELQPGLKPGSHYQRSDVYMIYRGSRRPLMPSPAA</sequence>
<dbReference type="KEGG" id="tbv:H9L17_07050"/>
<dbReference type="InterPro" id="IPR000835">
    <property type="entry name" value="HTH_MarR-typ"/>
</dbReference>
<dbReference type="CDD" id="cd04301">
    <property type="entry name" value="NAT_SF"/>
    <property type="match status" value="1"/>
</dbReference>
<evidence type="ECO:0000313" key="3">
    <source>
        <dbReference type="EMBL" id="QNN47873.1"/>
    </source>
</evidence>
<dbReference type="GO" id="GO:0008080">
    <property type="term" value="F:N-acetyltransferase activity"/>
    <property type="evidence" value="ECO:0007669"/>
    <property type="project" value="InterPro"/>
</dbReference>
<dbReference type="EMBL" id="CP060711">
    <property type="protein sequence ID" value="QNN47873.1"/>
    <property type="molecule type" value="Genomic_DNA"/>
</dbReference>
<evidence type="ECO:0000259" key="2">
    <source>
        <dbReference type="PROSITE" id="PS51186"/>
    </source>
</evidence>
<reference evidence="3 4" key="1">
    <citation type="submission" date="2020-08" db="EMBL/GenBank/DDBJ databases">
        <title>Genome sequence of Thermomonas brevis KACC 16975T.</title>
        <authorList>
            <person name="Hyun D.-W."/>
            <person name="Bae J.-W."/>
        </authorList>
    </citation>
    <scope>NUCLEOTIDE SEQUENCE [LARGE SCALE GENOMIC DNA]</scope>
    <source>
        <strain evidence="3 4">KACC 16975</strain>
    </source>
</reference>
<dbReference type="Pfam" id="PF12802">
    <property type="entry name" value="MarR_2"/>
    <property type="match status" value="1"/>
</dbReference>
<dbReference type="PANTHER" id="PTHR13947">
    <property type="entry name" value="GNAT FAMILY N-ACETYLTRANSFERASE"/>
    <property type="match status" value="1"/>
</dbReference>
<dbReference type="InterPro" id="IPR050769">
    <property type="entry name" value="NAT_camello-type"/>
</dbReference>
<dbReference type="InterPro" id="IPR016181">
    <property type="entry name" value="Acyl_CoA_acyltransferase"/>
</dbReference>
<feature type="domain" description="N-acetyltransferase" evidence="2">
    <location>
        <begin position="165"/>
        <end position="317"/>
    </location>
</feature>
<gene>
    <name evidence="3" type="ORF">H9L17_07050</name>
</gene>
<dbReference type="InterPro" id="IPR036390">
    <property type="entry name" value="WH_DNA-bd_sf"/>
</dbReference>
<dbReference type="PROSITE" id="PS51186">
    <property type="entry name" value="GNAT"/>
    <property type="match status" value="1"/>
</dbReference>
<name>A0A7G9QWZ8_9GAMM</name>
<dbReference type="PANTHER" id="PTHR13947:SF37">
    <property type="entry name" value="LD18367P"/>
    <property type="match status" value="1"/>
</dbReference>